<feature type="domain" description="Tripartite ATP-independent periplasmic transporters DctQ component" evidence="8">
    <location>
        <begin position="36"/>
        <end position="171"/>
    </location>
</feature>
<protein>
    <recommendedName>
        <fullName evidence="7">TRAP transporter small permease protein</fullName>
    </recommendedName>
</protein>
<dbReference type="GO" id="GO:0005886">
    <property type="term" value="C:plasma membrane"/>
    <property type="evidence" value="ECO:0007669"/>
    <property type="project" value="UniProtKB-SubCell"/>
</dbReference>
<dbReference type="AlphaFoldDB" id="A0AAE2W2J2"/>
<keyword evidence="6 7" id="KW-0472">Membrane</keyword>
<evidence type="ECO:0000259" key="8">
    <source>
        <dbReference type="Pfam" id="PF04290"/>
    </source>
</evidence>
<comment type="caution">
    <text evidence="9">The sequence shown here is derived from an EMBL/GenBank/DDBJ whole genome shotgun (WGS) entry which is preliminary data.</text>
</comment>
<comment type="subcellular location">
    <subcellularLocation>
        <location evidence="7">Cell inner membrane</location>
        <topology evidence="7">Multi-pass membrane protein</topology>
    </subcellularLocation>
    <subcellularLocation>
        <location evidence="1">Cell membrane</location>
        <topology evidence="1">Multi-pass membrane protein</topology>
    </subcellularLocation>
</comment>
<name>A0AAE2W2J2_9RHOB</name>
<dbReference type="RefSeq" id="WP_203243191.1">
    <property type="nucleotide sequence ID" value="NZ_JAFBRH010000006.1"/>
</dbReference>
<feature type="transmembrane region" description="Helical" evidence="7">
    <location>
        <begin position="21"/>
        <end position="42"/>
    </location>
</feature>
<dbReference type="Proteomes" id="UP000732193">
    <property type="component" value="Unassembled WGS sequence"/>
</dbReference>
<keyword evidence="4 7" id="KW-0812">Transmembrane</keyword>
<dbReference type="EMBL" id="JAFBRM010000006">
    <property type="protein sequence ID" value="MBM1715412.1"/>
    <property type="molecule type" value="Genomic_DNA"/>
</dbReference>
<organism evidence="9 10">
    <name type="scientific">Sulfitobacter geojensis</name>
    <dbReference type="NCBI Taxonomy" id="1342299"/>
    <lineage>
        <taxon>Bacteria</taxon>
        <taxon>Pseudomonadati</taxon>
        <taxon>Pseudomonadota</taxon>
        <taxon>Alphaproteobacteria</taxon>
        <taxon>Rhodobacterales</taxon>
        <taxon>Roseobacteraceae</taxon>
        <taxon>Sulfitobacter</taxon>
    </lineage>
</organism>
<evidence type="ECO:0000256" key="3">
    <source>
        <dbReference type="ARBA" id="ARBA00022475"/>
    </source>
</evidence>
<evidence type="ECO:0000256" key="6">
    <source>
        <dbReference type="ARBA" id="ARBA00023136"/>
    </source>
</evidence>
<evidence type="ECO:0000256" key="1">
    <source>
        <dbReference type="ARBA" id="ARBA00004651"/>
    </source>
</evidence>
<sequence>MQKDSISTSGAGRFRHALQGILNLVAAVGTVWIFLLMLLIVADVLGRNFFQFPIIGVAEIAARSVVAIVFLLLPAAALNGSLIRADFLLMFMRRCSEKLVHLLDGLFTLIGALLFAAVAISAWPDTHGALQTSEFFGVRGVWTLPTFPFRLIVVMGAAATSFALLVSAIGSFDLGATRKTSSND</sequence>
<comment type="similarity">
    <text evidence="7">Belongs to the TRAP transporter small permease family.</text>
</comment>
<keyword evidence="5 7" id="KW-1133">Transmembrane helix</keyword>
<feature type="transmembrane region" description="Helical" evidence="7">
    <location>
        <begin position="149"/>
        <end position="172"/>
    </location>
</feature>
<proteinExistence type="inferred from homology"/>
<gene>
    <name evidence="9" type="ORF">JQV55_17730</name>
</gene>
<evidence type="ECO:0000313" key="10">
    <source>
        <dbReference type="Proteomes" id="UP000732193"/>
    </source>
</evidence>
<evidence type="ECO:0000256" key="4">
    <source>
        <dbReference type="ARBA" id="ARBA00022692"/>
    </source>
</evidence>
<keyword evidence="2 7" id="KW-0813">Transport</keyword>
<evidence type="ECO:0000256" key="5">
    <source>
        <dbReference type="ARBA" id="ARBA00022989"/>
    </source>
</evidence>
<feature type="transmembrane region" description="Helical" evidence="7">
    <location>
        <begin position="99"/>
        <end position="123"/>
    </location>
</feature>
<keyword evidence="10" id="KW-1185">Reference proteome</keyword>
<evidence type="ECO:0000256" key="7">
    <source>
        <dbReference type="RuleBase" id="RU369079"/>
    </source>
</evidence>
<feature type="transmembrane region" description="Helical" evidence="7">
    <location>
        <begin position="54"/>
        <end position="78"/>
    </location>
</feature>
<evidence type="ECO:0000313" key="9">
    <source>
        <dbReference type="EMBL" id="MBM1715412.1"/>
    </source>
</evidence>
<reference evidence="9 10" key="1">
    <citation type="submission" date="2021-01" db="EMBL/GenBank/DDBJ databases">
        <title>Diatom-associated Roseobacters Show Island Model of Population Structure.</title>
        <authorList>
            <person name="Qu L."/>
            <person name="Feng X."/>
            <person name="Chen Y."/>
            <person name="Li L."/>
            <person name="Wang X."/>
            <person name="Hu Z."/>
            <person name="Wang H."/>
            <person name="Luo H."/>
        </authorList>
    </citation>
    <scope>NUCLEOTIDE SEQUENCE [LARGE SCALE GENOMIC DNA]</scope>
    <source>
        <strain evidence="9 10">TR60-84</strain>
    </source>
</reference>
<dbReference type="InterPro" id="IPR055348">
    <property type="entry name" value="DctQ"/>
</dbReference>
<keyword evidence="3" id="KW-1003">Cell membrane</keyword>
<dbReference type="GO" id="GO:0022857">
    <property type="term" value="F:transmembrane transporter activity"/>
    <property type="evidence" value="ECO:0007669"/>
    <property type="project" value="UniProtKB-UniRule"/>
</dbReference>
<comment type="function">
    <text evidence="7">Part of the tripartite ATP-independent periplasmic (TRAP) transport system.</text>
</comment>
<dbReference type="Pfam" id="PF04290">
    <property type="entry name" value="DctQ"/>
    <property type="match status" value="1"/>
</dbReference>
<comment type="subunit">
    <text evidence="7">The complex comprises the extracytoplasmic solute receptor protein and the two transmembrane proteins.</text>
</comment>
<accession>A0AAE2W2J2</accession>
<evidence type="ECO:0000256" key="2">
    <source>
        <dbReference type="ARBA" id="ARBA00022448"/>
    </source>
</evidence>
<keyword evidence="7" id="KW-0997">Cell inner membrane</keyword>